<feature type="compositionally biased region" description="Basic and acidic residues" evidence="1">
    <location>
        <begin position="26"/>
        <end position="37"/>
    </location>
</feature>
<comment type="caution">
    <text evidence="2">The sequence shown here is derived from an EMBL/GenBank/DDBJ whole genome shotgun (WGS) entry which is preliminary data.</text>
</comment>
<organism evidence="2 3">
    <name type="scientific">Nocardioides zeicaulis</name>
    <dbReference type="NCBI Taxonomy" id="1776857"/>
    <lineage>
        <taxon>Bacteria</taxon>
        <taxon>Bacillati</taxon>
        <taxon>Actinomycetota</taxon>
        <taxon>Actinomycetes</taxon>
        <taxon>Propionibacteriales</taxon>
        <taxon>Nocardioidaceae</taxon>
        <taxon>Nocardioides</taxon>
    </lineage>
</organism>
<sequence length="76" mass="7885">MAAHPSPSQVFDPALHAPGSPGADGRCSHHEESTTRCDGEAVVSFDDGSGQWQSGCRVALEELVRAGRIEPLGQGA</sequence>
<dbReference type="EMBL" id="JBHLXH010000001">
    <property type="protein sequence ID" value="MFC0223264.1"/>
    <property type="molecule type" value="Genomic_DNA"/>
</dbReference>
<evidence type="ECO:0000313" key="2">
    <source>
        <dbReference type="EMBL" id="MFC0223264.1"/>
    </source>
</evidence>
<evidence type="ECO:0000313" key="3">
    <source>
        <dbReference type="Proteomes" id="UP001589698"/>
    </source>
</evidence>
<proteinExistence type="predicted"/>
<name>A0ABV6E2P3_9ACTN</name>
<evidence type="ECO:0000256" key="1">
    <source>
        <dbReference type="SAM" id="MobiDB-lite"/>
    </source>
</evidence>
<dbReference type="RefSeq" id="WP_378519018.1">
    <property type="nucleotide sequence ID" value="NZ_CBCSDI010000020.1"/>
</dbReference>
<dbReference type="Proteomes" id="UP001589698">
    <property type="component" value="Unassembled WGS sequence"/>
</dbReference>
<reference evidence="2 3" key="1">
    <citation type="submission" date="2024-09" db="EMBL/GenBank/DDBJ databases">
        <authorList>
            <person name="Sun Q."/>
            <person name="Mori K."/>
        </authorList>
    </citation>
    <scope>NUCLEOTIDE SEQUENCE [LARGE SCALE GENOMIC DNA]</scope>
    <source>
        <strain evidence="2 3">CCM 8654</strain>
    </source>
</reference>
<gene>
    <name evidence="2" type="ORF">ACFFJG_12300</name>
</gene>
<protein>
    <submittedName>
        <fullName evidence="2">Uncharacterized protein</fullName>
    </submittedName>
</protein>
<feature type="region of interest" description="Disordered" evidence="1">
    <location>
        <begin position="1"/>
        <end position="37"/>
    </location>
</feature>
<accession>A0ABV6E2P3</accession>
<keyword evidence="3" id="KW-1185">Reference proteome</keyword>